<protein>
    <submittedName>
        <fullName evidence="6">Uncharacterized protein</fullName>
    </submittedName>
</protein>
<organism evidence="6 7">
    <name type="scientific">Leptospirillum ferrodiazotrophum</name>
    <dbReference type="NCBI Taxonomy" id="412449"/>
    <lineage>
        <taxon>Bacteria</taxon>
        <taxon>Pseudomonadati</taxon>
        <taxon>Nitrospirota</taxon>
        <taxon>Nitrospiria</taxon>
        <taxon>Nitrospirales</taxon>
        <taxon>Nitrospiraceae</taxon>
        <taxon>Leptospirillum</taxon>
    </lineage>
</organism>
<dbReference type="Pfam" id="PF02694">
    <property type="entry name" value="UPF0060"/>
    <property type="match status" value="1"/>
</dbReference>
<dbReference type="Gene3D" id="1.10.3730.20">
    <property type="match status" value="1"/>
</dbReference>
<sequence length="106" mass="11194">MKIFMLMMLSGVLEVGGGYGVWRWMREHAPLTIGLLGLGGLMLYGVVAALEPLPFGRAYAAYGGVFVLISLLFAAVVDGFRPDFRDLLGALLVGAGVGIMVYGGGR</sequence>
<dbReference type="PANTHER" id="PTHR36116">
    <property type="entry name" value="UPF0060 MEMBRANE PROTEIN YNFA"/>
    <property type="match status" value="1"/>
</dbReference>
<feature type="transmembrane region" description="Helical" evidence="5">
    <location>
        <begin position="29"/>
        <end position="47"/>
    </location>
</feature>
<evidence type="ECO:0000256" key="5">
    <source>
        <dbReference type="SAM" id="Phobius"/>
    </source>
</evidence>
<dbReference type="GO" id="GO:0005886">
    <property type="term" value="C:plasma membrane"/>
    <property type="evidence" value="ECO:0007669"/>
    <property type="project" value="TreeGrafter"/>
</dbReference>
<accession>C6HXF6</accession>
<evidence type="ECO:0000256" key="3">
    <source>
        <dbReference type="ARBA" id="ARBA00022989"/>
    </source>
</evidence>
<proteinExistence type="predicted"/>
<dbReference type="EMBL" id="GG693873">
    <property type="protein sequence ID" value="EES52708.1"/>
    <property type="molecule type" value="Genomic_DNA"/>
</dbReference>
<keyword evidence="7" id="KW-1185">Reference proteome</keyword>
<name>C6HXF6_9BACT</name>
<keyword evidence="2 5" id="KW-0812">Transmembrane</keyword>
<keyword evidence="4 5" id="KW-0472">Membrane</keyword>
<keyword evidence="1" id="KW-1003">Cell membrane</keyword>
<dbReference type="SUPFAM" id="SSF103481">
    <property type="entry name" value="Multidrug resistance efflux transporter EmrE"/>
    <property type="match status" value="1"/>
</dbReference>
<dbReference type="AlphaFoldDB" id="C6HXF6"/>
<evidence type="ECO:0000313" key="6">
    <source>
        <dbReference type="EMBL" id="EES52708.1"/>
    </source>
</evidence>
<feature type="transmembrane region" description="Helical" evidence="5">
    <location>
        <begin position="59"/>
        <end position="80"/>
    </location>
</feature>
<evidence type="ECO:0000256" key="1">
    <source>
        <dbReference type="ARBA" id="ARBA00022475"/>
    </source>
</evidence>
<evidence type="ECO:0000256" key="2">
    <source>
        <dbReference type="ARBA" id="ARBA00022692"/>
    </source>
</evidence>
<dbReference type="PANTHER" id="PTHR36116:SF1">
    <property type="entry name" value="UPF0060 MEMBRANE PROTEIN YNFA"/>
    <property type="match status" value="1"/>
</dbReference>
<keyword evidence="3 5" id="KW-1133">Transmembrane helix</keyword>
<dbReference type="InterPro" id="IPR037185">
    <property type="entry name" value="EmrE-like"/>
</dbReference>
<dbReference type="InterPro" id="IPR003844">
    <property type="entry name" value="UPF0060"/>
</dbReference>
<dbReference type="Proteomes" id="UP000009374">
    <property type="component" value="Unassembled WGS sequence"/>
</dbReference>
<feature type="transmembrane region" description="Helical" evidence="5">
    <location>
        <begin position="87"/>
        <end position="105"/>
    </location>
</feature>
<evidence type="ECO:0000256" key="4">
    <source>
        <dbReference type="ARBA" id="ARBA00023136"/>
    </source>
</evidence>
<reference evidence="6 7" key="1">
    <citation type="journal article" date="2009" name="Appl. Environ. Microbiol.">
        <title>Community genomic and proteomic analyses of chemoautotrophic iron-oxidizing "Leptospirillum rubarum" (Group II) and "Leptospirillum ferrodiazotrophum" (Group III) bacteria in acid mine drainage biofilms.</title>
        <authorList>
            <person name="Goltsman D.S."/>
            <person name="Denef V.J."/>
            <person name="Singer S.W."/>
            <person name="VerBerkmoes N.C."/>
            <person name="Lefsrud M."/>
            <person name="Mueller R.S."/>
            <person name="Dick G.J."/>
            <person name="Sun C.L."/>
            <person name="Wheeler K.E."/>
            <person name="Zemla A."/>
            <person name="Baker B.J."/>
            <person name="Hauser L."/>
            <person name="Land M."/>
            <person name="Shah M.B."/>
            <person name="Thelen M.P."/>
            <person name="Hettich R.L."/>
            <person name="Banfield J.F."/>
        </authorList>
    </citation>
    <scope>NUCLEOTIDE SEQUENCE [LARGE SCALE GENOMIC DNA]</scope>
</reference>
<evidence type="ECO:0000313" key="7">
    <source>
        <dbReference type="Proteomes" id="UP000009374"/>
    </source>
</evidence>
<gene>
    <name evidence="6" type="ORF">UBAL3_92050080</name>
</gene>